<keyword evidence="1" id="KW-0802">TPR repeat</keyword>
<evidence type="ECO:0000313" key="3">
    <source>
        <dbReference type="Proteomes" id="UP000298616"/>
    </source>
</evidence>
<evidence type="ECO:0000313" key="2">
    <source>
        <dbReference type="EMBL" id="QCK15758.1"/>
    </source>
</evidence>
<keyword evidence="3" id="KW-1185">Reference proteome</keyword>
<sequence length="483" mass="56662">MHTKTLAVFLIFQITAFLFGQNDDSVRSQFEKDFQEIGEKFYFDRPDTAAILYERNLDKAEEIQMWDQYLHAIISLASVSSHLDSLRLLDNYLQSGQKALDQHADYILKFDSTGFLRSNFYYFQGRYYYELFNYREAIKSFTNIISLPEIEEDSLLFFDTHVSIAQSALNMADFTLAEHHFDLAYLWVPRQHPVYSAGRGYEYQLAFINTQLGHVNFRQWKANKTSIKPEQAIRKYKKALEIIKPIMIEKGSWSLVNTIYRSLSSCYLESNETERAKDYLSLLLERPTRSASDKIRNYLHASEVFLKTGELNKAGKYIKLAYSVSGENYDSDHRYFGLINKQRAKKYIKENKFDSALIALDQAETYFVTGNKNGQQEVINNYEVLEIYSLRGDAYQSANPEQAINWYKKTVELAEKTSRDFLSWESRQYLSSDIYKVFEKGINTLFKLQKNDKKLNNQEDDLVYFLKRTEQFNFLMQSGILKP</sequence>
<reference evidence="2 3" key="1">
    <citation type="submission" date="2018-04" db="EMBL/GenBank/DDBJ databases">
        <title>Complete genome uncultured novel isolate.</title>
        <authorList>
            <person name="Merlino G."/>
        </authorList>
    </citation>
    <scope>NUCLEOTIDE SEQUENCE [LARGE SCALE GENOMIC DNA]</scope>
    <source>
        <strain evidence="3">R1DC9</strain>
    </source>
</reference>
<dbReference type="OrthoDB" id="655905at2"/>
<feature type="repeat" description="TPR" evidence="1">
    <location>
        <begin position="118"/>
        <end position="151"/>
    </location>
</feature>
<dbReference type="InterPro" id="IPR019734">
    <property type="entry name" value="TPR_rpt"/>
</dbReference>
<dbReference type="InterPro" id="IPR011990">
    <property type="entry name" value="TPR-like_helical_dom_sf"/>
</dbReference>
<dbReference type="PROSITE" id="PS50005">
    <property type="entry name" value="TPR"/>
    <property type="match status" value="1"/>
</dbReference>
<name>A0A4D7K8Z0_9BACT</name>
<dbReference type="RefSeq" id="WP_137091354.1">
    <property type="nucleotide sequence ID" value="NZ_CP028923.1"/>
</dbReference>
<evidence type="ECO:0008006" key="4">
    <source>
        <dbReference type="Google" id="ProtNLM"/>
    </source>
</evidence>
<dbReference type="AlphaFoldDB" id="A0A4D7K8Z0"/>
<proteinExistence type="predicted"/>
<accession>A0A4D7K8Z0</accession>
<dbReference type="SUPFAM" id="SSF48452">
    <property type="entry name" value="TPR-like"/>
    <property type="match status" value="2"/>
</dbReference>
<dbReference type="Proteomes" id="UP000298616">
    <property type="component" value="Chromosome"/>
</dbReference>
<gene>
    <name evidence="2" type="ORF">DCC35_13900</name>
</gene>
<protein>
    <recommendedName>
        <fullName evidence="4">Tetratricopeptide repeat-containing protein</fullName>
    </recommendedName>
</protein>
<dbReference type="Gene3D" id="1.25.40.10">
    <property type="entry name" value="Tetratricopeptide repeat domain"/>
    <property type="match status" value="2"/>
</dbReference>
<evidence type="ECO:0000256" key="1">
    <source>
        <dbReference type="PROSITE-ProRule" id="PRU00339"/>
    </source>
</evidence>
<organism evidence="2 3">
    <name type="scientific">Mangrovivirga cuniculi</name>
    <dbReference type="NCBI Taxonomy" id="2715131"/>
    <lineage>
        <taxon>Bacteria</taxon>
        <taxon>Pseudomonadati</taxon>
        <taxon>Bacteroidota</taxon>
        <taxon>Cytophagia</taxon>
        <taxon>Cytophagales</taxon>
        <taxon>Mangrovivirgaceae</taxon>
        <taxon>Mangrovivirga</taxon>
    </lineage>
</organism>
<dbReference type="Pfam" id="PF13181">
    <property type="entry name" value="TPR_8"/>
    <property type="match status" value="1"/>
</dbReference>
<dbReference type="KEGG" id="fpf:DCC35_13900"/>
<dbReference type="EMBL" id="CP028923">
    <property type="protein sequence ID" value="QCK15758.1"/>
    <property type="molecule type" value="Genomic_DNA"/>
</dbReference>